<organism evidence="3 4">
    <name type="scientific">Sporomusa malonica</name>
    <dbReference type="NCBI Taxonomy" id="112901"/>
    <lineage>
        <taxon>Bacteria</taxon>
        <taxon>Bacillati</taxon>
        <taxon>Bacillota</taxon>
        <taxon>Negativicutes</taxon>
        <taxon>Selenomonadales</taxon>
        <taxon>Sporomusaceae</taxon>
        <taxon>Sporomusa</taxon>
    </lineage>
</organism>
<dbReference type="RefSeq" id="WP_084576322.1">
    <property type="nucleotide sequence ID" value="NZ_CP155572.1"/>
</dbReference>
<dbReference type="InterPro" id="IPR052710">
    <property type="entry name" value="CAAX_protease"/>
</dbReference>
<feature type="transmembrane region" description="Helical" evidence="1">
    <location>
        <begin position="67"/>
        <end position="89"/>
    </location>
</feature>
<keyword evidence="1" id="KW-1133">Transmembrane helix</keyword>
<dbReference type="STRING" id="112901.SAMN04488500_11176"/>
<dbReference type="Proteomes" id="UP000192738">
    <property type="component" value="Unassembled WGS sequence"/>
</dbReference>
<dbReference type="PANTHER" id="PTHR36435">
    <property type="entry name" value="SLR1288 PROTEIN"/>
    <property type="match status" value="1"/>
</dbReference>
<feature type="transmembrane region" description="Helical" evidence="1">
    <location>
        <begin position="163"/>
        <end position="179"/>
    </location>
</feature>
<protein>
    <recommendedName>
        <fullName evidence="2">CAAX prenyl protease 2/Lysostaphin resistance protein A-like domain-containing protein</fullName>
    </recommendedName>
</protein>
<dbReference type="AlphaFoldDB" id="A0A1W2CPI2"/>
<keyword evidence="1" id="KW-0812">Transmembrane</keyword>
<evidence type="ECO:0000313" key="4">
    <source>
        <dbReference type="Proteomes" id="UP000192738"/>
    </source>
</evidence>
<accession>A0A1W2CPI2</accession>
<dbReference type="PANTHER" id="PTHR36435:SF1">
    <property type="entry name" value="CAAX AMINO TERMINAL PROTEASE FAMILY PROTEIN"/>
    <property type="match status" value="1"/>
</dbReference>
<name>A0A1W2CPI2_9FIRM</name>
<dbReference type="OrthoDB" id="9782250at2"/>
<gene>
    <name evidence="3" type="ORF">SAMN04488500_11176</name>
</gene>
<evidence type="ECO:0000256" key="1">
    <source>
        <dbReference type="SAM" id="Phobius"/>
    </source>
</evidence>
<dbReference type="GO" id="GO:0080120">
    <property type="term" value="P:CAAX-box protein maturation"/>
    <property type="evidence" value="ECO:0007669"/>
    <property type="project" value="UniProtKB-ARBA"/>
</dbReference>
<keyword evidence="1" id="KW-0472">Membrane</keyword>
<dbReference type="EMBL" id="FWXI01000011">
    <property type="protein sequence ID" value="SMC86896.1"/>
    <property type="molecule type" value="Genomic_DNA"/>
</dbReference>
<dbReference type="Pfam" id="PF02517">
    <property type="entry name" value="Rce1-like"/>
    <property type="match status" value="1"/>
</dbReference>
<evidence type="ECO:0000259" key="2">
    <source>
        <dbReference type="Pfam" id="PF02517"/>
    </source>
</evidence>
<dbReference type="InterPro" id="IPR003675">
    <property type="entry name" value="Rce1/LyrA-like_dom"/>
</dbReference>
<feature type="transmembrane region" description="Helical" evidence="1">
    <location>
        <begin position="101"/>
        <end position="121"/>
    </location>
</feature>
<feature type="transmembrane region" description="Helical" evidence="1">
    <location>
        <begin position="133"/>
        <end position="151"/>
    </location>
</feature>
<reference evidence="3 4" key="1">
    <citation type="submission" date="2017-04" db="EMBL/GenBank/DDBJ databases">
        <authorList>
            <person name="Afonso C.L."/>
            <person name="Miller P.J."/>
            <person name="Scott M.A."/>
            <person name="Spackman E."/>
            <person name="Goraichik I."/>
            <person name="Dimitrov K.M."/>
            <person name="Suarez D.L."/>
            <person name="Swayne D.E."/>
        </authorList>
    </citation>
    <scope>NUCLEOTIDE SEQUENCE [LARGE SCALE GENOMIC DNA]</scope>
    <source>
        <strain evidence="3 4">DSM 5090</strain>
    </source>
</reference>
<sequence>MRQVGIECIAMYAWVYLVVWANVQGIVVYGSFVIGTILPALLYLHYVDRKNLCEYLQMRMDKWLCGISWGVGFSLLFTGVSLTKAMLIGEGRLGFFWPVDYWLNSVIAASAVEELFFRGFLLNKLAGSVSFCNANFVVSIMFIVIHIPVWAADGILGWDMLNNAIYIGTLSGIFGYLYYRTQSLWTPVILHATNNYLTLVTIGMVYK</sequence>
<feature type="transmembrane region" description="Helical" evidence="1">
    <location>
        <begin position="26"/>
        <end position="46"/>
    </location>
</feature>
<evidence type="ECO:0000313" key="3">
    <source>
        <dbReference type="EMBL" id="SMC86896.1"/>
    </source>
</evidence>
<feature type="domain" description="CAAX prenyl protease 2/Lysostaphin resistance protein A-like" evidence="2">
    <location>
        <begin position="98"/>
        <end position="197"/>
    </location>
</feature>
<keyword evidence="4" id="KW-1185">Reference proteome</keyword>
<dbReference type="GO" id="GO:0004175">
    <property type="term" value="F:endopeptidase activity"/>
    <property type="evidence" value="ECO:0007669"/>
    <property type="project" value="UniProtKB-ARBA"/>
</dbReference>
<proteinExistence type="predicted"/>